<evidence type="ECO:0000313" key="2">
    <source>
        <dbReference type="Proteomes" id="UP000256424"/>
    </source>
</evidence>
<gene>
    <name evidence="1" type="ORF">CQA66_07850</name>
</gene>
<dbReference type="EMBL" id="NXLW01000018">
    <property type="protein sequence ID" value="RDU70618.1"/>
    <property type="molecule type" value="Genomic_DNA"/>
</dbReference>
<evidence type="ECO:0000313" key="1">
    <source>
        <dbReference type="EMBL" id="RDU70618.1"/>
    </source>
</evidence>
<dbReference type="OrthoDB" id="5329963at2"/>
<organism evidence="1 2">
    <name type="scientific">Helicobacter aurati</name>
    <dbReference type="NCBI Taxonomy" id="137778"/>
    <lineage>
        <taxon>Bacteria</taxon>
        <taxon>Pseudomonadati</taxon>
        <taxon>Campylobacterota</taxon>
        <taxon>Epsilonproteobacteria</taxon>
        <taxon>Campylobacterales</taxon>
        <taxon>Helicobacteraceae</taxon>
        <taxon>Helicobacter</taxon>
    </lineage>
</organism>
<reference evidence="1 2" key="1">
    <citation type="submission" date="2018-04" db="EMBL/GenBank/DDBJ databases">
        <title>Novel Campyloabacter and Helicobacter Species and Strains.</title>
        <authorList>
            <person name="Mannion A.J."/>
            <person name="Shen Z."/>
            <person name="Fox J.G."/>
        </authorList>
    </citation>
    <scope>NUCLEOTIDE SEQUENCE [LARGE SCALE GENOMIC DNA]</scope>
    <source>
        <strain evidence="1 2">MIT 97-5075</strain>
    </source>
</reference>
<keyword evidence="2" id="KW-1185">Reference proteome</keyword>
<dbReference type="AlphaFoldDB" id="A0A3D8IZC1"/>
<proteinExistence type="predicted"/>
<dbReference type="SUPFAM" id="SSF53335">
    <property type="entry name" value="S-adenosyl-L-methionine-dependent methyltransferases"/>
    <property type="match status" value="1"/>
</dbReference>
<dbReference type="InterPro" id="IPR029063">
    <property type="entry name" value="SAM-dependent_MTases_sf"/>
</dbReference>
<sequence length="389" mass="45151">MSLCIQHTQMSQAQSFLREFLTSKSCQRYIFGHNQYSQSIITEVTKYGISIDGILDDFTTQEYYLFDSMLANEKSTNKIPILKSKQLYSYITENTKQSLTETKPRSIQCKVVVVVVTSQTKKALQKICALQGQSSLSNQISIELEYIDYFAFVRGVRELLSKDASFTQRFHDLEILELEFFDEFAQALENKDSNTNKRVSNWADFRRHFNTHTQAYQDIYEQLADRESKRQFENILNFRLNSDWSFMRDFEFSPQEQYFEDFCCLERVITFFDIGAYHGETSLEFIKRASNYQDIYFFEPERNNFIIAKQALHAESLKADKCIRGFNIGVTDKAQDYYITADSTSSHLQTSNSTYTPITQPICNIQTNSLDNLLHSQSITLTGGGGDYD</sequence>
<comment type="caution">
    <text evidence="1">The sequence shown here is derived from an EMBL/GenBank/DDBJ whole genome shotgun (WGS) entry which is preliminary data.</text>
</comment>
<dbReference type="Gene3D" id="3.40.50.150">
    <property type="entry name" value="Vaccinia Virus protein VP39"/>
    <property type="match status" value="1"/>
</dbReference>
<dbReference type="RefSeq" id="WP_104763406.1">
    <property type="nucleotide sequence ID" value="NZ_FZPM01000021.1"/>
</dbReference>
<name>A0A3D8IZC1_9HELI</name>
<dbReference type="Proteomes" id="UP000256424">
    <property type="component" value="Unassembled WGS sequence"/>
</dbReference>
<protein>
    <recommendedName>
        <fullName evidence="3">FkbM family methyltransferase</fullName>
    </recommendedName>
</protein>
<accession>A0A3D8IZC1</accession>
<evidence type="ECO:0008006" key="3">
    <source>
        <dbReference type="Google" id="ProtNLM"/>
    </source>
</evidence>